<feature type="compositionally biased region" description="Basic residues" evidence="4">
    <location>
        <begin position="1269"/>
        <end position="1284"/>
    </location>
</feature>
<name>A0ABM1YJQ5_AEDAL</name>
<dbReference type="InterPro" id="IPR006615">
    <property type="entry name" value="Pept_C19_DUSP"/>
</dbReference>
<dbReference type="PANTHER" id="PTHR21646:SF76">
    <property type="entry name" value="UBIQUITIN CARBOXYL-TERMINAL HYDROLASE 32"/>
    <property type="match status" value="1"/>
</dbReference>
<dbReference type="Gene3D" id="3.30.2230.10">
    <property type="entry name" value="DUSP-like"/>
    <property type="match status" value="1"/>
</dbReference>
<dbReference type="SMART" id="SM00054">
    <property type="entry name" value="EFh"/>
    <property type="match status" value="2"/>
</dbReference>
<feature type="compositionally biased region" description="Polar residues" evidence="4">
    <location>
        <begin position="1453"/>
        <end position="1483"/>
    </location>
</feature>
<dbReference type="InterPro" id="IPR002048">
    <property type="entry name" value="EF_hand_dom"/>
</dbReference>
<dbReference type="EnsemblMetazoa" id="AALFPA23_009781.R13539">
    <property type="protein sequence ID" value="AALFPA23_009781.P13539"/>
    <property type="gene ID" value="AALFPA23_009781"/>
</dbReference>
<dbReference type="Gene3D" id="3.10.20.90">
    <property type="entry name" value="Phosphatidylinositol 3-kinase Catalytic Subunit, Chain A, domain 1"/>
    <property type="match status" value="1"/>
</dbReference>
<dbReference type="InterPro" id="IPR011992">
    <property type="entry name" value="EF-hand-dom_pair"/>
</dbReference>
<feature type="compositionally biased region" description="Low complexity" evidence="4">
    <location>
        <begin position="1441"/>
        <end position="1452"/>
    </location>
</feature>
<evidence type="ECO:0000256" key="3">
    <source>
        <dbReference type="ARBA" id="ARBA00022837"/>
    </source>
</evidence>
<dbReference type="InterPro" id="IPR035927">
    <property type="entry name" value="DUSP-like_sf"/>
</dbReference>
<dbReference type="Gene3D" id="3.90.70.10">
    <property type="entry name" value="Cysteine proteinases"/>
    <property type="match status" value="2"/>
</dbReference>
<keyword evidence="9" id="KW-1185">Reference proteome</keyword>
<feature type="region of interest" description="Disordered" evidence="4">
    <location>
        <begin position="1712"/>
        <end position="1737"/>
    </location>
</feature>
<feature type="compositionally biased region" description="Acidic residues" evidence="4">
    <location>
        <begin position="1675"/>
        <end position="1686"/>
    </location>
</feature>
<dbReference type="InterPro" id="IPR018200">
    <property type="entry name" value="USP_CS"/>
</dbReference>
<feature type="compositionally biased region" description="Low complexity" evidence="4">
    <location>
        <begin position="1102"/>
        <end position="1126"/>
    </location>
</feature>
<dbReference type="EnsemblMetazoa" id="AALFPA23_009781.R13540">
    <property type="protein sequence ID" value="AALFPA23_009781.P13540"/>
    <property type="gene ID" value="AALFPA23_009781"/>
</dbReference>
<dbReference type="Pfam" id="PF00443">
    <property type="entry name" value="UCH"/>
    <property type="match status" value="2"/>
</dbReference>
<dbReference type="Pfam" id="PF25265">
    <property type="entry name" value="USP32_N"/>
    <property type="match status" value="1"/>
</dbReference>
<evidence type="ECO:0000256" key="2">
    <source>
        <dbReference type="ARBA" id="ARBA00012759"/>
    </source>
</evidence>
<dbReference type="SUPFAM" id="SSF47473">
    <property type="entry name" value="EF-hand"/>
    <property type="match status" value="2"/>
</dbReference>
<reference evidence="8" key="2">
    <citation type="submission" date="2025-05" db="UniProtKB">
        <authorList>
            <consortium name="EnsemblMetazoa"/>
        </authorList>
    </citation>
    <scope>IDENTIFICATION</scope>
    <source>
        <strain evidence="8">Foshan</strain>
    </source>
</reference>
<dbReference type="InterPro" id="IPR001394">
    <property type="entry name" value="Peptidase_C19_UCH"/>
</dbReference>
<evidence type="ECO:0000256" key="4">
    <source>
        <dbReference type="SAM" id="MobiDB-lite"/>
    </source>
</evidence>
<dbReference type="PROSITE" id="PS50235">
    <property type="entry name" value="USP_3"/>
    <property type="match status" value="1"/>
</dbReference>
<dbReference type="Proteomes" id="UP000069940">
    <property type="component" value="Unassembled WGS sequence"/>
</dbReference>
<comment type="catalytic activity">
    <reaction evidence="1">
        <text>Thiol-dependent hydrolysis of ester, thioester, amide, peptide and isopeptide bonds formed by the C-terminal Gly of ubiquitin (a 76-residue protein attached to proteins as an intracellular targeting signal).</text>
        <dbReference type="EC" id="3.4.19.12"/>
    </reaction>
</comment>
<dbReference type="Pfam" id="PF06337">
    <property type="entry name" value="DUSP"/>
    <property type="match status" value="1"/>
</dbReference>
<feature type="domain" description="USP" evidence="6">
    <location>
        <begin position="793"/>
        <end position="1831"/>
    </location>
</feature>
<proteinExistence type="predicted"/>
<dbReference type="SUPFAM" id="SSF143791">
    <property type="entry name" value="DUSP-like"/>
    <property type="match status" value="1"/>
</dbReference>
<evidence type="ECO:0000313" key="9">
    <source>
        <dbReference type="Proteomes" id="UP000069940"/>
    </source>
</evidence>
<dbReference type="PROSITE" id="PS00972">
    <property type="entry name" value="USP_1"/>
    <property type="match status" value="1"/>
</dbReference>
<evidence type="ECO:0000259" key="7">
    <source>
        <dbReference type="PROSITE" id="PS51283"/>
    </source>
</evidence>
<feature type="domain" description="EF-hand" evidence="5">
    <location>
        <begin position="266"/>
        <end position="301"/>
    </location>
</feature>
<feature type="region of interest" description="Disordered" evidence="4">
    <location>
        <begin position="1439"/>
        <end position="1483"/>
    </location>
</feature>
<dbReference type="InterPro" id="IPR038765">
    <property type="entry name" value="Papain-like_cys_pep_sf"/>
</dbReference>
<dbReference type="InterPro" id="IPR050185">
    <property type="entry name" value="Ub_carboxyl-term_hydrolase"/>
</dbReference>
<dbReference type="EnsemblMetazoa" id="AALFPA23_009781.R13538">
    <property type="protein sequence ID" value="AALFPA23_009781.P13538"/>
    <property type="gene ID" value="AALFPA23_009781"/>
</dbReference>
<dbReference type="RefSeq" id="XP_062699194.1">
    <property type="nucleotide sequence ID" value="XM_062843210.1"/>
</dbReference>
<dbReference type="PROSITE" id="PS00018">
    <property type="entry name" value="EF_HAND_1"/>
    <property type="match status" value="2"/>
</dbReference>
<dbReference type="SMART" id="SM00695">
    <property type="entry name" value="DUSP"/>
    <property type="match status" value="1"/>
</dbReference>
<evidence type="ECO:0000259" key="5">
    <source>
        <dbReference type="PROSITE" id="PS50222"/>
    </source>
</evidence>
<dbReference type="CDD" id="cd00051">
    <property type="entry name" value="EFh"/>
    <property type="match status" value="1"/>
</dbReference>
<dbReference type="RefSeq" id="XP_062699197.1">
    <property type="nucleotide sequence ID" value="XM_062843213.1"/>
</dbReference>
<reference evidence="9" key="1">
    <citation type="journal article" date="2015" name="Proc. Natl. Acad. Sci. U.S.A.">
        <title>Genome sequence of the Asian Tiger mosquito, Aedes albopictus, reveals insights into its biology, genetics, and evolution.</title>
        <authorList>
            <person name="Chen X.G."/>
            <person name="Jiang X."/>
            <person name="Gu J."/>
            <person name="Xu M."/>
            <person name="Wu Y."/>
            <person name="Deng Y."/>
            <person name="Zhang C."/>
            <person name="Bonizzoni M."/>
            <person name="Dermauw W."/>
            <person name="Vontas J."/>
            <person name="Armbruster P."/>
            <person name="Huang X."/>
            <person name="Yang Y."/>
            <person name="Zhang H."/>
            <person name="He W."/>
            <person name="Peng H."/>
            <person name="Liu Y."/>
            <person name="Wu K."/>
            <person name="Chen J."/>
            <person name="Lirakis M."/>
            <person name="Topalis P."/>
            <person name="Van Leeuwen T."/>
            <person name="Hall A.B."/>
            <person name="Jiang X."/>
            <person name="Thorpe C."/>
            <person name="Mueller R.L."/>
            <person name="Sun C."/>
            <person name="Waterhouse R.M."/>
            <person name="Yan G."/>
            <person name="Tu Z.J."/>
            <person name="Fang X."/>
            <person name="James A.A."/>
        </authorList>
    </citation>
    <scope>NUCLEOTIDE SEQUENCE [LARGE SCALE GENOMIC DNA]</scope>
    <source>
        <strain evidence="9">Foshan</strain>
    </source>
</reference>
<dbReference type="PANTHER" id="PTHR21646">
    <property type="entry name" value="UBIQUITIN CARBOXYL-TERMINAL HYDROLASE"/>
    <property type="match status" value="1"/>
</dbReference>
<protein>
    <recommendedName>
        <fullName evidence="2">ubiquitinyl hydrolase 1</fullName>
        <ecNumber evidence="2">3.4.19.12</ecNumber>
    </recommendedName>
</protein>
<dbReference type="GeneID" id="115266109"/>
<dbReference type="EnsemblMetazoa" id="AALFPA23_009781.R13541">
    <property type="protein sequence ID" value="AALFPA23_009781.P13541"/>
    <property type="gene ID" value="AALFPA23_009781"/>
</dbReference>
<feature type="region of interest" description="Disordered" evidence="4">
    <location>
        <begin position="1102"/>
        <end position="1151"/>
    </location>
</feature>
<keyword evidence="3" id="KW-0106">Calcium</keyword>
<evidence type="ECO:0000313" key="8">
    <source>
        <dbReference type="EnsemblMetazoa" id="AALFPA23_009781.P13537"/>
    </source>
</evidence>
<feature type="domain" description="DUSP" evidence="7">
    <location>
        <begin position="426"/>
        <end position="611"/>
    </location>
</feature>
<dbReference type="InterPro" id="IPR057368">
    <property type="entry name" value="USP32_N"/>
</dbReference>
<dbReference type="PROSITE" id="PS50222">
    <property type="entry name" value="EF_HAND_2"/>
    <property type="match status" value="2"/>
</dbReference>
<dbReference type="InterPro" id="IPR028889">
    <property type="entry name" value="USP"/>
</dbReference>
<evidence type="ECO:0000256" key="1">
    <source>
        <dbReference type="ARBA" id="ARBA00000707"/>
    </source>
</evidence>
<feature type="compositionally biased region" description="Basic residues" evidence="4">
    <location>
        <begin position="1724"/>
        <end position="1737"/>
    </location>
</feature>
<dbReference type="InterPro" id="IPR018247">
    <property type="entry name" value="EF_Hand_1_Ca_BS"/>
</dbReference>
<feature type="region of interest" description="Disordered" evidence="4">
    <location>
        <begin position="1268"/>
        <end position="1307"/>
    </location>
</feature>
<dbReference type="RefSeq" id="XP_062699196.1">
    <property type="nucleotide sequence ID" value="XM_062843212.1"/>
</dbReference>
<dbReference type="RefSeq" id="XP_062699195.1">
    <property type="nucleotide sequence ID" value="XM_062843211.1"/>
</dbReference>
<dbReference type="PROSITE" id="PS51283">
    <property type="entry name" value="DUSP"/>
    <property type="match status" value="1"/>
</dbReference>
<organism evidence="8 9">
    <name type="scientific">Aedes albopictus</name>
    <name type="common">Asian tiger mosquito</name>
    <name type="synonym">Stegomyia albopicta</name>
    <dbReference type="NCBI Taxonomy" id="7160"/>
    <lineage>
        <taxon>Eukaryota</taxon>
        <taxon>Metazoa</taxon>
        <taxon>Ecdysozoa</taxon>
        <taxon>Arthropoda</taxon>
        <taxon>Hexapoda</taxon>
        <taxon>Insecta</taxon>
        <taxon>Pterygota</taxon>
        <taxon>Neoptera</taxon>
        <taxon>Endopterygota</taxon>
        <taxon>Diptera</taxon>
        <taxon>Nematocera</taxon>
        <taxon>Culicoidea</taxon>
        <taxon>Culicidae</taxon>
        <taxon>Culicinae</taxon>
        <taxon>Aedini</taxon>
        <taxon>Aedes</taxon>
        <taxon>Stegomyia</taxon>
    </lineage>
</organism>
<feature type="region of interest" description="Disordered" evidence="4">
    <location>
        <begin position="1665"/>
        <end position="1698"/>
    </location>
</feature>
<accession>A0ABM1YJQ5</accession>
<dbReference type="EnsemblMetazoa" id="AALFPA23_009781.R13537">
    <property type="protein sequence ID" value="AALFPA23_009781.P13537"/>
    <property type="gene ID" value="AALFPA23_009781"/>
</dbReference>
<evidence type="ECO:0000259" key="6">
    <source>
        <dbReference type="PROSITE" id="PS50235"/>
    </source>
</evidence>
<dbReference type="SUPFAM" id="SSF54001">
    <property type="entry name" value="Cysteine proteinases"/>
    <property type="match status" value="1"/>
</dbReference>
<dbReference type="RefSeq" id="XP_062699193.1">
    <property type="nucleotide sequence ID" value="XM_062843209.1"/>
</dbReference>
<sequence>MGAKDSKPSCISYEDAVKRVTDPELRRIKDAFKRSAGTTGTVLSKSAFVQDVLGDGVPPMVADWLYSACGGTPKGITFKELLCGLVLLTKGTQDEKIRFLWNLYCNESGTHILKQDFLKAIQIETTYQSNVLNTTTIGSSSFSNSNNSNNNNNNNNQVLVSKSNSLPKYTVALFGLNDRVTFEQFKSWIQIYKGATVLSKWLLQDACVNLSSELETPTFYQSLAGVTHLEEQDIGDLEKVFWLLKGLALTGQLDLESLGPLISPPVPKAALGGVFLAFDENHDGHIDFKELCCGVSAACRGPNVERSKFCFKVFDIDRDGVLNFGEVGKMVDILLFVAKETNAACYKSLTGRRVMEELYQRANEGSMMGSSETVRECSVVPDPVPEFRFTQEDFLIWSIESSTNLVQPFLDLLFEVCHIVLGLRPQCKHLEGDIVKGWLAREVRRGYKVGQFWYLISSDWWHHWSLYTQPATNSSCVHCKIASSYAISRNNAVGAVPGVDEAMICDESFTSNSTESMGDLLNTGDSSSLGSGSSGISCGRQPGGPPGMIDNQSLIAPILYKQIPTLTGEGGRLKRDLTLVQHRDFELVPDSLWKALSQWYGGPLPLPRQVIQPLSTGDVELELYPLNLRILRHQIPSPQQQQNSNSAWSNISGGYGALTSGNYSNTSVSNALQPPKKYLAYTAAFSRLATVKQVAEFLCQRLKLRVEDIRLWHLAPTPTGTTEFPYLLEEDNNTLQELSIGDNDQLLLEIRNKDLTWPEELGSLTIAHSQSHNNLERRGTIASIQSQHPPGATGLHNLGNTCFMNAALQVLFNTQPLTQYFIRRMHMYELNMANKLGTKGQLAMRYAELLREVWTASQRSIAPLKLRFCVTKHAPQFSGGGQHDSQELLDWLLDALHEDLNRVMEKPYSELKDSDGRADVVVAAEAWNQHHARNQSIIVDLFYGQLKSKVTCTGCGRDSVRFDPFSLLSLPLPVENYTYCEVLVTLLDGSVPVKYGLRLNSEMKYWDLKKQLSELCALDPELMLICELSNSQIRCILANEKKIEPTTACELYVYELPKFDNMLVRSRAGSELAINIEKGLKDIQRTPALLLPSIEPSQLTTTSLNTTISSSSNSSSTTVDDTVAITGRRSGPGDNPAKVGTGSGGTAALGNRKASGSAAAAAAAATTTASKNIPEMSASPDSTFIFSESTTQYGASSYAMNTTHHHQYKDQNRKTVSTTNLLNNVDNSWNASSAVGGHDEQDTPCNDCDIIYNGHGTMLDGDGGTFSYQHHHQQQQNLHHHHHHGGDSFSLSAIKRPPSAGSGSASGMYHQQKGNYLIAVHRKLSRQDTYFLSHHKSRPGLFGVPLLIPCYDGVTNKELYCSVWLQVARLLSPLPPTPPDQSNHATDCDDSLGYDFPFTLRAVASGGRICALCPWSRFCRGCEIPCNDEPLLQGLTCSGRSSSNNSTPNLSSREQTPTFRRKTYGSSSTSSLDGMQSSPTPSLRTINTNSIQIAIDWDPTALHLRYQSTRERLWTEHESVAICRKQQTEPVDLDHCLRAFTSEEKLEQWYHCSHCKQKKPATKKLQIWKLPPVLIVHLKRFNFVNNKWVKSQKVVNFPYDEFDPTPYLASVPQETILRHKELLEGGVGVGIYDGRNHDCHDEIVEFDREMSMIDEVSDEVSISSITGTIGHGSDGDDYDDDNEEENGQQSDINSSSITPAIVGTQPVVMVRSEGASGDDSPSRAKGRLSIKSKGQRKRLVSSSLTKTPVIDGQFTDFHKHHLKPERDPFDLKYQLYAAVCHSGMLNGGHYISYAANPNGSWYCYNDSSCREIPSRPKIDPSTAYLLFYERRDLDYDPYLPKVDGRQIPPEHLAEFEESENELKKMCTLM</sequence>
<feature type="domain" description="EF-hand" evidence="5">
    <location>
        <begin position="302"/>
        <end position="337"/>
    </location>
</feature>
<dbReference type="Gene3D" id="1.10.238.10">
    <property type="entry name" value="EF-hand"/>
    <property type="match status" value="2"/>
</dbReference>
<dbReference type="EC" id="3.4.19.12" evidence="2"/>